<keyword evidence="9" id="KW-1185">Reference proteome</keyword>
<dbReference type="EMBL" id="JAUUTY010000007">
    <property type="protein sequence ID" value="KAK1607815.1"/>
    <property type="molecule type" value="Genomic_DNA"/>
</dbReference>
<evidence type="ECO:0000313" key="8">
    <source>
        <dbReference type="EMBL" id="KAK1607815.1"/>
    </source>
</evidence>
<evidence type="ECO:0000256" key="1">
    <source>
        <dbReference type="ARBA" id="ARBA00004123"/>
    </source>
</evidence>
<organism evidence="8 9">
    <name type="scientific">Lolium multiflorum</name>
    <name type="common">Italian ryegrass</name>
    <name type="synonym">Lolium perenne subsp. multiflorum</name>
    <dbReference type="NCBI Taxonomy" id="4521"/>
    <lineage>
        <taxon>Eukaryota</taxon>
        <taxon>Viridiplantae</taxon>
        <taxon>Streptophyta</taxon>
        <taxon>Embryophyta</taxon>
        <taxon>Tracheophyta</taxon>
        <taxon>Spermatophyta</taxon>
        <taxon>Magnoliopsida</taxon>
        <taxon>Liliopsida</taxon>
        <taxon>Poales</taxon>
        <taxon>Poaceae</taxon>
        <taxon>BOP clade</taxon>
        <taxon>Pooideae</taxon>
        <taxon>Poodae</taxon>
        <taxon>Poeae</taxon>
        <taxon>Poeae Chloroplast Group 2 (Poeae type)</taxon>
        <taxon>Loliodinae</taxon>
        <taxon>Loliinae</taxon>
        <taxon>Lolium</taxon>
    </lineage>
</organism>
<dbReference type="Proteomes" id="UP001231189">
    <property type="component" value="Unassembled WGS sequence"/>
</dbReference>
<keyword evidence="5" id="KW-0539">Nucleus</keyword>
<dbReference type="SUPFAM" id="SSF101936">
    <property type="entry name" value="DNA-binding pseudobarrel domain"/>
    <property type="match status" value="1"/>
</dbReference>
<evidence type="ECO:0000256" key="6">
    <source>
        <dbReference type="SAM" id="MobiDB-lite"/>
    </source>
</evidence>
<name>A0AAD8QRT9_LOLMU</name>
<dbReference type="InterPro" id="IPR050655">
    <property type="entry name" value="Plant_B3_domain"/>
</dbReference>
<feature type="compositionally biased region" description="Low complexity" evidence="6">
    <location>
        <begin position="24"/>
        <end position="37"/>
    </location>
</feature>
<dbReference type="PROSITE" id="PS50863">
    <property type="entry name" value="B3"/>
    <property type="match status" value="1"/>
</dbReference>
<comment type="caution">
    <text evidence="8">The sequence shown here is derived from an EMBL/GenBank/DDBJ whole genome shotgun (WGS) entry which is preliminary data.</text>
</comment>
<evidence type="ECO:0000256" key="4">
    <source>
        <dbReference type="ARBA" id="ARBA00023163"/>
    </source>
</evidence>
<dbReference type="InterPro" id="IPR003340">
    <property type="entry name" value="B3_DNA-bd"/>
</dbReference>
<feature type="compositionally biased region" description="Basic residues" evidence="6">
    <location>
        <begin position="1"/>
        <end position="23"/>
    </location>
</feature>
<keyword evidence="2" id="KW-0805">Transcription regulation</keyword>
<accession>A0AAD8QRT9</accession>
<dbReference type="PANTHER" id="PTHR31920:SF111">
    <property type="entry name" value="B3 DOMAIN-CONTAINING PROTEIN OS03G0621600-RELATED"/>
    <property type="match status" value="1"/>
</dbReference>
<dbReference type="AlphaFoldDB" id="A0AAD8QRT9"/>
<feature type="region of interest" description="Disordered" evidence="6">
    <location>
        <begin position="1"/>
        <end position="40"/>
    </location>
</feature>
<evidence type="ECO:0000313" key="9">
    <source>
        <dbReference type="Proteomes" id="UP001231189"/>
    </source>
</evidence>
<comment type="subcellular location">
    <subcellularLocation>
        <location evidence="1">Nucleus</location>
    </subcellularLocation>
</comment>
<reference evidence="8" key="1">
    <citation type="submission" date="2023-07" db="EMBL/GenBank/DDBJ databases">
        <title>A chromosome-level genome assembly of Lolium multiflorum.</title>
        <authorList>
            <person name="Chen Y."/>
            <person name="Copetti D."/>
            <person name="Kolliker R."/>
            <person name="Studer B."/>
        </authorList>
    </citation>
    <scope>NUCLEOTIDE SEQUENCE</scope>
    <source>
        <strain evidence="8">02402/16</strain>
        <tissue evidence="8">Leaf</tissue>
    </source>
</reference>
<gene>
    <name evidence="8" type="ORF">QYE76_031488</name>
</gene>
<dbReference type="Gene3D" id="2.40.330.10">
    <property type="entry name" value="DNA-binding pseudobarrel domain"/>
    <property type="match status" value="1"/>
</dbReference>
<evidence type="ECO:0000256" key="3">
    <source>
        <dbReference type="ARBA" id="ARBA00023125"/>
    </source>
</evidence>
<dbReference type="GO" id="GO:0003677">
    <property type="term" value="F:DNA binding"/>
    <property type="evidence" value="ECO:0007669"/>
    <property type="project" value="UniProtKB-KW"/>
</dbReference>
<proteinExistence type="predicted"/>
<keyword evidence="4" id="KW-0804">Transcription</keyword>
<evidence type="ECO:0000259" key="7">
    <source>
        <dbReference type="PROSITE" id="PS50863"/>
    </source>
</evidence>
<dbReference type="GO" id="GO:0005634">
    <property type="term" value="C:nucleus"/>
    <property type="evidence" value="ECO:0007669"/>
    <property type="project" value="UniProtKB-SubCell"/>
</dbReference>
<evidence type="ECO:0000256" key="5">
    <source>
        <dbReference type="ARBA" id="ARBA00023242"/>
    </source>
</evidence>
<feature type="domain" description="TF-B3" evidence="7">
    <location>
        <begin position="92"/>
        <end position="143"/>
    </location>
</feature>
<evidence type="ECO:0000256" key="2">
    <source>
        <dbReference type="ARBA" id="ARBA00023015"/>
    </source>
</evidence>
<dbReference type="PANTHER" id="PTHR31920">
    <property type="entry name" value="B3 DOMAIN-CONTAINING"/>
    <property type="match status" value="1"/>
</dbReference>
<dbReference type="InterPro" id="IPR015300">
    <property type="entry name" value="DNA-bd_pseudobarrel_sf"/>
</dbReference>
<sequence>MTGRGRGRGRSRGRGRGRSRGRAARPPSHATPSSSSSDLQEEEHEVLFKFVVFLKGDPLGIQRLKDKFAEFVAGNKSAVLHLREAGCDCCWWPVDVLFDGRGKMYLYTSWENFARYHDLESGCVLTFSYLGEADMSIKVFDETRCRRHYHGDTDEEDD</sequence>
<keyword evidence="3" id="KW-0238">DNA-binding</keyword>
<protein>
    <recommendedName>
        <fullName evidence="7">TF-B3 domain-containing protein</fullName>
    </recommendedName>
</protein>